<organism evidence="2">
    <name type="scientific">Menopon gallinae</name>
    <name type="common">poultry shaft louse</name>
    <dbReference type="NCBI Taxonomy" id="328185"/>
    <lineage>
        <taxon>Eukaryota</taxon>
        <taxon>Metazoa</taxon>
        <taxon>Ecdysozoa</taxon>
        <taxon>Arthropoda</taxon>
        <taxon>Hexapoda</taxon>
        <taxon>Insecta</taxon>
        <taxon>Pterygota</taxon>
        <taxon>Neoptera</taxon>
        <taxon>Paraneoptera</taxon>
        <taxon>Psocodea</taxon>
        <taxon>Troctomorpha</taxon>
        <taxon>Phthiraptera</taxon>
        <taxon>Amblycera</taxon>
        <taxon>Menoponidae</taxon>
        <taxon>Menopon</taxon>
    </lineage>
</organism>
<dbReference type="InterPro" id="IPR026173">
    <property type="entry name" value="SPAG17"/>
</dbReference>
<evidence type="ECO:0000313" key="2">
    <source>
        <dbReference type="EMBL" id="KAL0267486.1"/>
    </source>
</evidence>
<reference evidence="2" key="1">
    <citation type="journal article" date="2024" name="Gigascience">
        <title>Chromosome-level genome of the poultry shaft louse Menopon gallinae provides insight into the host-switching and adaptive evolution of parasitic lice.</title>
        <authorList>
            <person name="Xu Y."/>
            <person name="Ma L."/>
            <person name="Liu S."/>
            <person name="Liang Y."/>
            <person name="Liu Q."/>
            <person name="He Z."/>
            <person name="Tian L."/>
            <person name="Duan Y."/>
            <person name="Cai W."/>
            <person name="Li H."/>
            <person name="Song F."/>
        </authorList>
    </citation>
    <scope>NUCLEOTIDE SEQUENCE</scope>
    <source>
        <strain evidence="2">Cailab_2023a</strain>
    </source>
</reference>
<dbReference type="PANTHER" id="PTHR21963:SF1">
    <property type="entry name" value="SPERM-ASSOCIATED ANTIGEN 17"/>
    <property type="match status" value="1"/>
</dbReference>
<dbReference type="PANTHER" id="PTHR21963">
    <property type="entry name" value="PF6"/>
    <property type="match status" value="1"/>
</dbReference>
<dbReference type="GO" id="GO:1904158">
    <property type="term" value="P:axonemal central apparatus assembly"/>
    <property type="evidence" value="ECO:0007669"/>
    <property type="project" value="TreeGrafter"/>
</dbReference>
<feature type="compositionally biased region" description="Basic and acidic residues" evidence="1">
    <location>
        <begin position="87"/>
        <end position="99"/>
    </location>
</feature>
<feature type="region of interest" description="Disordered" evidence="1">
    <location>
        <begin position="73"/>
        <end position="104"/>
    </location>
</feature>
<dbReference type="EMBL" id="JARGDH010000005">
    <property type="protein sequence ID" value="KAL0267486.1"/>
    <property type="molecule type" value="Genomic_DNA"/>
</dbReference>
<protein>
    <submittedName>
        <fullName evidence="2">Uncharacterized protein</fullName>
    </submittedName>
</protein>
<proteinExistence type="predicted"/>
<gene>
    <name evidence="2" type="ORF">PYX00_009738</name>
</gene>
<accession>A0AAW2HCS7</accession>
<dbReference type="GO" id="GO:1990716">
    <property type="term" value="C:axonemal central apparatus"/>
    <property type="evidence" value="ECO:0007669"/>
    <property type="project" value="TreeGrafter"/>
</dbReference>
<feature type="region of interest" description="Disordered" evidence="1">
    <location>
        <begin position="1428"/>
        <end position="1451"/>
    </location>
</feature>
<feature type="region of interest" description="Disordered" evidence="1">
    <location>
        <begin position="818"/>
        <end position="862"/>
    </location>
</feature>
<name>A0AAW2HCS7_9NEOP</name>
<comment type="caution">
    <text evidence="2">The sequence shown here is derived from an EMBL/GenBank/DDBJ whole genome shotgun (WGS) entry which is preliminary data.</text>
</comment>
<evidence type="ECO:0000256" key="1">
    <source>
        <dbReference type="SAM" id="MobiDB-lite"/>
    </source>
</evidence>
<sequence length="1595" mass="183615">MSESILSEKKQWQIDFENEPINDERWTCIVSAVVESRPEDEELTKMICQCLRDESVPHIKVIAMSDLMEILKPEGKEPANAKKKGEKKNEKKPKDEPKQRNSLAAGGPRFAEVLSFISKNATIPEGDHSMDPTIMAYAVKYMILNAKNKDYYQRRVNFALKKKMEENEVKKELLRKLNKTPVSKSEVITEKNWYRDLFDILDDDPLRSGPFNGPEMYFVLYDFYNPMIFAELQKLKVPFKAVIRVESVLVENLIAKSMSRRYSEICNFWANYEANIQAMETTMVYKDIAPILYLAPSTPIFIENTEDELPKLLLNDILTILYSIFNLYRLHVTYITKMRVHRMVESLEPLDLSECRIYKQLCDETVLHDQHAEIFVLFAMIEQVAAGVPETAAMVIPNVPEQLDFFADVPPEEPKSREAVKFKEPDEEAPAKCPVMRKGSISDYPKSNGIYLHDDQISLAAMNIDRSILKIEDIFKRFIINSAMARTRSKFPNLSPATKALNEFQFFRIWERSREKESLFREKMLFFVVMRLFERTQVLDACSRGGNNIESYSDSSSHNEMSLNANIQSDVSITSHQAIPSNRDLYLGDFNMFYGTANVEHFPFEEWNQTQDGTLDAGGTLKRATAIEEMPSKTGSSADDFNLGCGRCLKMPLTKDEGNTTNLNYLRRLLESNEVVFFNEPNLLVDRKDFDNFVEKHGFLERLEANRSVQRLQCLYDKYNTVEYTYFSPTDTLLVLGMNDSDSRGMFHSVGRGCLITPLGFRDFVTHLVPNASRWMEKQDAQYLAFLKGLKTTAEEKKRKKLHSLRCDLLRRHNAGEPVLIIPPKDDSKSTIEGSKKGGGKKEKGGEKKEKGAKKKRKESEFSEATTLAPFSEYELEDLPVKAKMNPPKKIEFEGINYSPISTEVGEEKFEFHSKDGSYVKVSKHSWLYGDTSLTVTVRREDTTLYLHKWKEGEKDRKYVHLRGADGIRFSLNIDQSPLQCSVTWPNGLIIQPRRSGEEYYIKQGYLNPYRERVNIEEEYRCCLQNGHIYIQFEDGKFEVLTPSGGRYRGFVSKNTEEPPSEPKEGIEIDELLSSTGLIWIRSPTGRCVCLEKTLSIIGALDTKTKETFYRREDGTSFMLWPSGKLVTSYPDGTKITVVPQFGDEIDLEEEERDDEVKKAKKRRTNTEESFDTSKHRILFYDDFQKLVKELSSFETFQLIDCTYLMEHPKYATVHVTGSETEVKMFGHKRMDVTPKGEFKIDLQQVVLEASSDDFYFYNTCKDCSEKSMTCIYYETNENEALCKTTDLNKMEFTVYGSGKVFLRDISKESESEEGEGKFDSDRIEEKEECLHPRACKLPQKCLALYRDMTGVEFLSDAVLTQYTGTLSNNAYIDLFKPSRDGTELQHCFFNPIYKTGNEKYLMSYEEGDGCPLRIKRRHLVPLKDIYRNHPTFHGKPKQSQKGSGPPKPRKPTLTIARFLTVLTPSPNEIFNDISEAIVVYQKRAFDTFDAFKKIGNFEKQKPFDNYVDRELRFIASRLCRSLDLYPHTCTIVPTTELDIHSMGHKQNLNNEIAEENPDDVKADALPQCTRIIKPLRHDGRDTDILEVSDTNLTA</sequence>
<dbReference type="GO" id="GO:0005576">
    <property type="term" value="C:extracellular region"/>
    <property type="evidence" value="ECO:0007669"/>
    <property type="project" value="GOC"/>
</dbReference>
<feature type="compositionally biased region" description="Basic and acidic residues" evidence="1">
    <location>
        <begin position="824"/>
        <end position="850"/>
    </location>
</feature>
<dbReference type="GO" id="GO:0003351">
    <property type="term" value="P:epithelial cilium movement involved in extracellular fluid movement"/>
    <property type="evidence" value="ECO:0007669"/>
    <property type="project" value="TreeGrafter"/>
</dbReference>